<evidence type="ECO:0000256" key="3">
    <source>
        <dbReference type="ARBA" id="ARBA00022490"/>
    </source>
</evidence>
<comment type="caution">
    <text evidence="14">The sequence shown here is derived from an EMBL/GenBank/DDBJ whole genome shotgun (WGS) entry which is preliminary data.</text>
</comment>
<organism evidence="14 15">
    <name type="scientific">candidate division WWE3 bacterium CSP1-7</name>
    <dbReference type="NCBI Taxonomy" id="1576480"/>
    <lineage>
        <taxon>Bacteria</taxon>
        <taxon>Katanobacteria</taxon>
    </lineage>
</organism>
<evidence type="ECO:0000256" key="7">
    <source>
        <dbReference type="ARBA" id="ARBA00022984"/>
    </source>
</evidence>
<evidence type="ECO:0000256" key="9">
    <source>
        <dbReference type="ARBA" id="ARBA00023316"/>
    </source>
</evidence>
<dbReference type="EMBL" id="LDXK01000002">
    <property type="protein sequence ID" value="KRT67571.1"/>
    <property type="molecule type" value="Genomic_DNA"/>
</dbReference>
<protein>
    <recommendedName>
        <fullName evidence="12">UDP-N-acetylglucosamine 1-carboxyvinyltransferase</fullName>
        <ecNumber evidence="12">2.5.1.7</ecNumber>
    </recommendedName>
    <alternativeName>
        <fullName evidence="12">Enoylpyruvate transferase</fullName>
    </alternativeName>
    <alternativeName>
        <fullName evidence="12">UDP-N-acetylglucosamine enolpyruvyl transferase</fullName>
        <shortName evidence="12">EPT</shortName>
    </alternativeName>
</protein>
<keyword evidence="5 12" id="KW-0808">Transferase</keyword>
<proteinExistence type="inferred from homology"/>
<dbReference type="PATRIC" id="fig|1576480.3.peg.389"/>
<feature type="modified residue" description="2-(S-cysteinyl)pyruvic acid O-phosphothioketal" evidence="12">
    <location>
        <position position="117"/>
    </location>
</feature>
<comment type="catalytic activity">
    <reaction evidence="11 12">
        <text>phosphoenolpyruvate + UDP-N-acetyl-alpha-D-glucosamine = UDP-N-acetyl-3-O-(1-carboxyvinyl)-alpha-D-glucosamine + phosphate</text>
        <dbReference type="Rhea" id="RHEA:18681"/>
        <dbReference type="ChEBI" id="CHEBI:43474"/>
        <dbReference type="ChEBI" id="CHEBI:57705"/>
        <dbReference type="ChEBI" id="CHEBI:58702"/>
        <dbReference type="ChEBI" id="CHEBI:68483"/>
        <dbReference type="EC" id="2.5.1.7"/>
    </reaction>
</comment>
<evidence type="ECO:0000256" key="5">
    <source>
        <dbReference type="ARBA" id="ARBA00022679"/>
    </source>
</evidence>
<dbReference type="AlphaFoldDB" id="A0A0T5ZXN9"/>
<gene>
    <name evidence="14" type="primary">ine1</name>
    <name evidence="12" type="synonym">murA</name>
    <name evidence="14" type="ORF">XU08_C0002G0130</name>
</gene>
<dbReference type="GO" id="GO:0008360">
    <property type="term" value="P:regulation of cell shape"/>
    <property type="evidence" value="ECO:0007669"/>
    <property type="project" value="UniProtKB-KW"/>
</dbReference>
<dbReference type="PANTHER" id="PTHR43783:SF1">
    <property type="entry name" value="UDP-N-ACETYLGLUCOSAMINE 1-CARBOXYVINYLTRANSFERASE"/>
    <property type="match status" value="1"/>
</dbReference>
<evidence type="ECO:0000256" key="11">
    <source>
        <dbReference type="ARBA" id="ARBA00047527"/>
    </source>
</evidence>
<evidence type="ECO:0000256" key="1">
    <source>
        <dbReference type="ARBA" id="ARBA00004496"/>
    </source>
</evidence>
<dbReference type="GO" id="GO:0019277">
    <property type="term" value="P:UDP-N-acetylgalactosamine biosynthetic process"/>
    <property type="evidence" value="ECO:0007669"/>
    <property type="project" value="InterPro"/>
</dbReference>
<keyword evidence="12" id="KW-0670">Pyruvate</keyword>
<dbReference type="SUPFAM" id="SSF55205">
    <property type="entry name" value="EPT/RTPC-like"/>
    <property type="match status" value="1"/>
</dbReference>
<dbReference type="Pfam" id="PF00275">
    <property type="entry name" value="EPSP_synthase"/>
    <property type="match status" value="1"/>
</dbReference>
<dbReference type="STRING" id="1576480.XU08_C0002G0130"/>
<dbReference type="GO" id="GO:0071555">
    <property type="term" value="P:cell wall organization"/>
    <property type="evidence" value="ECO:0007669"/>
    <property type="project" value="UniProtKB-KW"/>
</dbReference>
<keyword evidence="6 12" id="KW-0133">Cell shape</keyword>
<dbReference type="InterPro" id="IPR050068">
    <property type="entry name" value="MurA_subfamily"/>
</dbReference>
<feature type="binding site" evidence="12">
    <location>
        <position position="331"/>
    </location>
    <ligand>
        <name>UDP-N-acetyl-alpha-D-glucosamine</name>
        <dbReference type="ChEBI" id="CHEBI:57705"/>
    </ligand>
</feature>
<dbReference type="GO" id="GO:0008760">
    <property type="term" value="F:UDP-N-acetylglucosamine 1-carboxyvinyltransferase activity"/>
    <property type="evidence" value="ECO:0007669"/>
    <property type="project" value="UniProtKB-UniRule"/>
</dbReference>
<feature type="binding site" evidence="12">
    <location>
        <position position="309"/>
    </location>
    <ligand>
        <name>UDP-N-acetyl-alpha-D-glucosamine</name>
        <dbReference type="ChEBI" id="CHEBI:57705"/>
    </ligand>
</feature>
<comment type="function">
    <text evidence="12">Cell wall formation. Adds enolpyruvyl to UDP-N-acetylglucosamine.</text>
</comment>
<dbReference type="Proteomes" id="UP000051297">
    <property type="component" value="Unassembled WGS sequence"/>
</dbReference>
<keyword evidence="9 12" id="KW-0961">Cell wall biogenesis/degradation</keyword>
<sequence>MSKTYLIEGGIPLKGEAKISGAKNAVTKETAAALLTLDKLVLENVPDISDVEVDLEIVKALGVEVSRSSETLVLHPRITLKTEVPADLSGRSRGSIIVMGPLLARAGRVVLPAPGGCAIGERPLDRHLAGLESLGAKFEVKKEKIVGTAKKLRGGRVVFKKNTVMGTENIVLAAVLAEGETEILGAAQEPEVDDLILLLNKMGAQIERDSRDPRILRIQGVQSLKGTKHRVLSDRNEAVTFAVAAAVTRGDVLLTNLNPADLTSFLAKLRRIGVSWEIVGKDLRVYVKESANFEPVEVETSPHPGFMTDWQQPLTVLLTQAKGKSLVHETVYEDRWRYLSELKKFGAQIELFTPTQLGREFAPGDYEFNWKGNGEPKTFAQVSGPVSLKGASVQITDLRAGAALVLAALAAQGKSEVSGVEHIERGYENFEQKLRALGARIELAQK</sequence>
<dbReference type="GO" id="GO:0009252">
    <property type="term" value="P:peptidoglycan biosynthetic process"/>
    <property type="evidence" value="ECO:0007669"/>
    <property type="project" value="UniProtKB-UniRule"/>
</dbReference>
<dbReference type="CDD" id="cd01555">
    <property type="entry name" value="UdpNAET"/>
    <property type="match status" value="1"/>
</dbReference>
<comment type="subcellular location">
    <subcellularLocation>
        <location evidence="1 12">Cytoplasm</location>
    </subcellularLocation>
</comment>
<evidence type="ECO:0000256" key="2">
    <source>
        <dbReference type="ARBA" id="ARBA00004752"/>
    </source>
</evidence>
<feature type="binding site" evidence="12">
    <location>
        <position position="93"/>
    </location>
    <ligand>
        <name>UDP-N-acetyl-alpha-D-glucosamine</name>
        <dbReference type="ChEBI" id="CHEBI:57705"/>
    </ligand>
</feature>
<evidence type="ECO:0000256" key="6">
    <source>
        <dbReference type="ARBA" id="ARBA00022960"/>
    </source>
</evidence>
<accession>A0A0T5ZXN9</accession>
<keyword evidence="3 12" id="KW-0963">Cytoplasm</keyword>
<dbReference type="GO" id="GO:0005737">
    <property type="term" value="C:cytoplasm"/>
    <property type="evidence" value="ECO:0007669"/>
    <property type="project" value="UniProtKB-SubCell"/>
</dbReference>
<keyword evidence="8 12" id="KW-0131">Cell cycle</keyword>
<evidence type="ECO:0000313" key="15">
    <source>
        <dbReference type="Proteomes" id="UP000051297"/>
    </source>
</evidence>
<dbReference type="HAMAP" id="MF_00111">
    <property type="entry name" value="MurA"/>
    <property type="match status" value="1"/>
</dbReference>
<comment type="pathway">
    <text evidence="2 12">Cell wall biogenesis; peptidoglycan biosynthesis.</text>
</comment>
<dbReference type="Gene3D" id="3.65.10.10">
    <property type="entry name" value="Enolpyruvate transferase domain"/>
    <property type="match status" value="2"/>
</dbReference>
<evidence type="ECO:0000259" key="13">
    <source>
        <dbReference type="Pfam" id="PF00275"/>
    </source>
</evidence>
<dbReference type="PANTHER" id="PTHR43783">
    <property type="entry name" value="UDP-N-ACETYLGLUCOSAMINE 1-CARBOXYVINYLTRANSFERASE"/>
    <property type="match status" value="1"/>
</dbReference>
<evidence type="ECO:0000256" key="10">
    <source>
        <dbReference type="ARBA" id="ARBA00038367"/>
    </source>
</evidence>
<comment type="similarity">
    <text evidence="10 12">Belongs to the EPSP synthase family. MurA subfamily.</text>
</comment>
<feature type="active site" description="Proton donor" evidence="12">
    <location>
        <position position="117"/>
    </location>
</feature>
<evidence type="ECO:0000256" key="4">
    <source>
        <dbReference type="ARBA" id="ARBA00022618"/>
    </source>
</evidence>
<keyword evidence="4 12" id="KW-0132">Cell division</keyword>
<evidence type="ECO:0000256" key="8">
    <source>
        <dbReference type="ARBA" id="ARBA00023306"/>
    </source>
</evidence>
<dbReference type="InterPro" id="IPR036968">
    <property type="entry name" value="Enolpyruvate_Tfrase_sf"/>
</dbReference>
<dbReference type="InterPro" id="IPR013792">
    <property type="entry name" value="RNA3'P_cycl/enolpyr_Trfase_a/b"/>
</dbReference>
<dbReference type="NCBIfam" id="NF006873">
    <property type="entry name" value="PRK09369.1"/>
    <property type="match status" value="1"/>
</dbReference>
<reference evidence="14 15" key="1">
    <citation type="submission" date="2015-05" db="EMBL/GenBank/DDBJ databases">
        <title>Critical biogeochemical functions in the subsurface are associated with bacteria from new phyla and little studied lineages.</title>
        <authorList>
            <person name="Hug L.A."/>
            <person name="Thomas B.C."/>
            <person name="Sharon I."/>
            <person name="Brown C.T."/>
            <person name="Sharma R."/>
            <person name="Hettich R.L."/>
            <person name="Wilkins M.J."/>
            <person name="Williams K.H."/>
            <person name="Singh A."/>
            <person name="Banfield J.F."/>
        </authorList>
    </citation>
    <scope>NUCLEOTIDE SEQUENCE [LARGE SCALE GENOMIC DNA]</scope>
    <source>
        <strain evidence="14">CSP1-7</strain>
    </source>
</reference>
<dbReference type="InterPro" id="IPR001986">
    <property type="entry name" value="Enolpyruvate_Tfrase_dom"/>
</dbReference>
<dbReference type="UniPathway" id="UPA00219"/>
<dbReference type="EC" id="2.5.1.7" evidence="12"/>
<feature type="domain" description="Enolpyruvate transferase" evidence="13">
    <location>
        <begin position="8"/>
        <end position="434"/>
    </location>
</feature>
<keyword evidence="7 12" id="KW-0573">Peptidoglycan synthesis</keyword>
<dbReference type="InterPro" id="IPR005750">
    <property type="entry name" value="UDP_GlcNAc_COvinyl_MurA"/>
</dbReference>
<name>A0A0T5ZXN9_UNCKA</name>
<dbReference type="NCBIfam" id="TIGR01072">
    <property type="entry name" value="murA"/>
    <property type="match status" value="1"/>
</dbReference>
<comment type="caution">
    <text evidence="12">Lacks conserved residue(s) required for the propagation of feature annotation.</text>
</comment>
<evidence type="ECO:0000313" key="14">
    <source>
        <dbReference type="EMBL" id="KRT67571.1"/>
    </source>
</evidence>
<dbReference type="GO" id="GO:0051301">
    <property type="term" value="P:cell division"/>
    <property type="evidence" value="ECO:0007669"/>
    <property type="project" value="UniProtKB-KW"/>
</dbReference>
<evidence type="ECO:0000256" key="12">
    <source>
        <dbReference type="HAMAP-Rule" id="MF_00111"/>
    </source>
</evidence>
<feature type="binding site" evidence="12">
    <location>
        <begin position="23"/>
        <end position="24"/>
    </location>
    <ligand>
        <name>phosphoenolpyruvate</name>
        <dbReference type="ChEBI" id="CHEBI:58702"/>
    </ligand>
</feature>